<dbReference type="InterPro" id="IPR016181">
    <property type="entry name" value="Acyl_CoA_acyltransferase"/>
</dbReference>
<accession>A0ABR7JB32</accession>
<gene>
    <name evidence="2" type="ORF">H8R23_15115</name>
</gene>
<organism evidence="2 3">
    <name type="scientific">Flavobacterium kayseriense</name>
    <dbReference type="NCBI Taxonomy" id="2764714"/>
    <lineage>
        <taxon>Bacteria</taxon>
        <taxon>Pseudomonadati</taxon>
        <taxon>Bacteroidota</taxon>
        <taxon>Flavobacteriia</taxon>
        <taxon>Flavobacteriales</taxon>
        <taxon>Flavobacteriaceae</taxon>
        <taxon>Flavobacterium</taxon>
    </lineage>
</organism>
<sequence>MININFKLFPILETERLVLRRVVSTDVNEMFVLRSDTEIMKYIPRPLVTNLQEALDHIASIDSKIESSEGINWGITLKGNNTLIGVAGFYKINAENYRAEIGYILHPTYSGLGLVSEAVKKLIEFGFKTMNLHSIEAVIAPENYASAKVLEKNAFVQEGLFKENQYFEGRFLDSAVYSLLRK</sequence>
<dbReference type="RefSeq" id="WP_187011238.1">
    <property type="nucleotide sequence ID" value="NZ_JACRUI010000006.1"/>
</dbReference>
<dbReference type="Gene3D" id="3.40.630.30">
    <property type="match status" value="1"/>
</dbReference>
<comment type="caution">
    <text evidence="2">The sequence shown here is derived from an EMBL/GenBank/DDBJ whole genome shotgun (WGS) entry which is preliminary data.</text>
</comment>
<dbReference type="EMBL" id="JACRUJ010000006">
    <property type="protein sequence ID" value="MBC5842742.1"/>
    <property type="molecule type" value="Genomic_DNA"/>
</dbReference>
<protein>
    <submittedName>
        <fullName evidence="2">GNAT family N-acetyltransferase</fullName>
    </submittedName>
</protein>
<reference evidence="2 3" key="1">
    <citation type="submission" date="2020-08" db="EMBL/GenBank/DDBJ databases">
        <title>Description of novel Flavobacterium F-380 isolate.</title>
        <authorList>
            <person name="Saticioglu I.B."/>
            <person name="Duman M."/>
            <person name="Altun S."/>
        </authorList>
    </citation>
    <scope>NUCLEOTIDE SEQUENCE [LARGE SCALE GENOMIC DNA]</scope>
    <source>
        <strain evidence="2 3">F-380</strain>
    </source>
</reference>
<dbReference type="SUPFAM" id="SSF55729">
    <property type="entry name" value="Acyl-CoA N-acyltransferases (Nat)"/>
    <property type="match status" value="1"/>
</dbReference>
<dbReference type="CDD" id="cd04301">
    <property type="entry name" value="NAT_SF"/>
    <property type="match status" value="1"/>
</dbReference>
<evidence type="ECO:0000313" key="2">
    <source>
        <dbReference type="EMBL" id="MBC5842742.1"/>
    </source>
</evidence>
<dbReference type="Proteomes" id="UP000629963">
    <property type="component" value="Unassembled WGS sequence"/>
</dbReference>
<dbReference type="PANTHER" id="PTHR43792:SF1">
    <property type="entry name" value="N-ACETYLTRANSFERASE DOMAIN-CONTAINING PROTEIN"/>
    <property type="match status" value="1"/>
</dbReference>
<name>A0ABR7JB32_9FLAO</name>
<dbReference type="InterPro" id="IPR051531">
    <property type="entry name" value="N-acetyltransferase"/>
</dbReference>
<feature type="domain" description="N-acetyltransferase" evidence="1">
    <location>
        <begin position="17"/>
        <end position="182"/>
    </location>
</feature>
<proteinExistence type="predicted"/>
<evidence type="ECO:0000259" key="1">
    <source>
        <dbReference type="PROSITE" id="PS51186"/>
    </source>
</evidence>
<dbReference type="PROSITE" id="PS51186">
    <property type="entry name" value="GNAT"/>
    <property type="match status" value="1"/>
</dbReference>
<dbReference type="InterPro" id="IPR000182">
    <property type="entry name" value="GNAT_dom"/>
</dbReference>
<evidence type="ECO:0000313" key="3">
    <source>
        <dbReference type="Proteomes" id="UP000629963"/>
    </source>
</evidence>
<dbReference type="PANTHER" id="PTHR43792">
    <property type="entry name" value="GNAT FAMILY, PUTATIVE (AFU_ORTHOLOGUE AFUA_3G00765)-RELATED-RELATED"/>
    <property type="match status" value="1"/>
</dbReference>
<keyword evidence="3" id="KW-1185">Reference proteome</keyword>
<dbReference type="Pfam" id="PF13302">
    <property type="entry name" value="Acetyltransf_3"/>
    <property type="match status" value="1"/>
</dbReference>